<evidence type="ECO:0000256" key="3">
    <source>
        <dbReference type="ARBA" id="ARBA00022679"/>
    </source>
</evidence>
<keyword evidence="8" id="KW-0547">Nucleotide-binding</keyword>
<dbReference type="GO" id="GO:0003723">
    <property type="term" value="F:RNA binding"/>
    <property type="evidence" value="ECO:0007669"/>
    <property type="project" value="UniProtKB-UniRule"/>
</dbReference>
<proteinExistence type="predicted"/>
<evidence type="ECO:0000256" key="1">
    <source>
        <dbReference type="ARBA" id="ARBA00004328"/>
    </source>
</evidence>
<dbReference type="Pfam" id="PF00035">
    <property type="entry name" value="dsrm"/>
    <property type="match status" value="1"/>
</dbReference>
<dbReference type="Gene3D" id="2.60.120.20">
    <property type="match status" value="1"/>
</dbReference>
<evidence type="ECO:0000256" key="5">
    <source>
        <dbReference type="ARBA" id="ARBA00022801"/>
    </source>
</evidence>
<evidence type="ECO:0000259" key="14">
    <source>
        <dbReference type="PROSITE" id="PS51874"/>
    </source>
</evidence>
<dbReference type="CDD" id="cd01699">
    <property type="entry name" value="RNA_dep_RNAP"/>
    <property type="match status" value="1"/>
</dbReference>
<evidence type="ECO:0000256" key="9">
    <source>
        <dbReference type="ARBA" id="ARBA00022844"/>
    </source>
</evidence>
<dbReference type="GO" id="GO:0006508">
    <property type="term" value="P:proteolysis"/>
    <property type="evidence" value="ECO:0007669"/>
    <property type="project" value="UniProtKB-KW"/>
</dbReference>
<dbReference type="EMBL" id="MN933883">
    <property type="protein sequence ID" value="QJI53508.1"/>
    <property type="molecule type" value="Genomic_RNA"/>
</dbReference>
<reference evidence="15" key="1">
    <citation type="submission" date="2020-01" db="EMBL/GenBank/DDBJ databases">
        <title>Viral genomes from wild and zoo birds in China.</title>
        <authorList>
            <person name="Zhao M."/>
            <person name="Shan L.T."/>
            <person name="Yang X.S."/>
            <person name="Zhang W."/>
        </authorList>
    </citation>
    <scope>NUCLEOTIDE SEQUENCE</scope>
    <source>
        <strain evidence="15">Plw155shi2</strain>
    </source>
</reference>
<dbReference type="InterPro" id="IPR014720">
    <property type="entry name" value="dsRBD_dom"/>
</dbReference>
<dbReference type="GO" id="GO:0044423">
    <property type="term" value="C:virion component"/>
    <property type="evidence" value="ECO:0007669"/>
    <property type="project" value="UniProtKB-KW"/>
</dbReference>
<dbReference type="InterPro" id="IPR043128">
    <property type="entry name" value="Rev_trsase/Diguanyl_cyclase"/>
</dbReference>
<dbReference type="GO" id="GO:0006351">
    <property type="term" value="P:DNA-templated transcription"/>
    <property type="evidence" value="ECO:0007669"/>
    <property type="project" value="InterPro"/>
</dbReference>
<keyword evidence="8" id="KW-0067">ATP-binding</keyword>
<feature type="domain" description="RdRp catalytic" evidence="13">
    <location>
        <begin position="647"/>
        <end position="782"/>
    </location>
</feature>
<evidence type="ECO:0000313" key="15">
    <source>
        <dbReference type="EMBL" id="QJI53508.1"/>
    </source>
</evidence>
<keyword evidence="5" id="KW-0378">Hydrolase</keyword>
<keyword evidence="3" id="KW-0808">Transferase</keyword>
<keyword evidence="10" id="KW-0693">Viral RNA replication</keyword>
<dbReference type="SUPFAM" id="SSF56672">
    <property type="entry name" value="DNA/RNA polymerases"/>
    <property type="match status" value="1"/>
</dbReference>
<organism evidence="15">
    <name type="scientific">Riboviria sp</name>
    <dbReference type="NCBI Taxonomy" id="2585031"/>
    <lineage>
        <taxon>Viruses</taxon>
        <taxon>Riboviria</taxon>
    </lineage>
</organism>
<keyword evidence="9" id="KW-0946">Virion</keyword>
<dbReference type="InterPro" id="IPR007094">
    <property type="entry name" value="RNA-dir_pol_PSvirus"/>
</dbReference>
<protein>
    <recommendedName>
        <fullName evidence="16">RNA-dependent RNA polymerase</fullName>
    </recommendedName>
</protein>
<sequence>MNKNFIHPQHSKQCPNYLCKEYHNGFNKSNAVLIQLNFIETSHEPLTPNALAKIMGEEFSYVKTGLLKFFSTLTEEQRKQVYDEIHQAKRGNDRTFKRLTRRYPQLEEYVQRVIKANMLCEADMIESPESELEALHRKLTKCYVQVSYAGFKAYALHVGKGMFLCVSHCFDEVGRTVLLKSENVSYPSIVLSIVRERDLAVVYCKDLNNLPSGKKYFTRDSNNLSLAGYFMRCGPQLAIVSGNLEYKEYQEFIDGSCSNEHYKPCMEVLKLRRVGLMVEEIIKKGDCGFPFMCKVGGSIKLIGFHNAYKTHAIVYGSFISQPLIDELCEVITPNADIPSPITVVRVPVKRENEETIHIEMSMPHEYAREFLNCIKPDPMMPLESTLTSIGYNPKFKNFNNMKEKHYTHEIELENPNMQLPAAFTNRYVTDFSEITLNGKGIPDPLWTQAMKYGTRKKNYDEDIFRHAVEMVVDYNKLTYCNSKPFKMLTEFEALNGRTEPFLSNVDIKTSAGPYAKYFYGIMTKQEFLEITYHDEKPIYSFAHNKIGQNIRNHLKTQRSLLENYGIPPCLISQDNAKVENIDKEKAEKGKVRLFNNVDPSINALLKIMFGDWFSRAMAKSSEGYYAIGQNPYTTSTEIWHRFSTKQGKILNTDFKAFDKLLITELIEAFCYIAGRLTKNERLEELPMIYDALALTLTHAIHLLNGSVYVVHNGNESGTFVTTLLNCVSVHIIFNYSFIKCWNKVPHYIGIKPMLNDIMSRSELAILGDDKTQIVSKDIPMTEEELIEIAASLGMECTPAKGGEDSGNEINFCSRVLEWNEQDQVVYPKLKKSSIIGLLYWFVSFEKNQVRDNLMICLFEASLHDEAFYDSVFRDAMVVATAMGVDIRTIPFTNYQQSRKRLRSMLMNDFEYQQISELAVRKTKLFEDFCELSKFLKVSRTLENKVETASAAQIVEYKELQDCSRVLRKRKSSTAKRITREQVDEGEMASFSHTSNPISACNELISKLKLDKPIETYERTGSDHEPTYSCTLRYTGREFGGTGPSKTSAKTQAFGALRVFLDDNIICNAACEEQVQSAHEKIKKTAITAFCFTMEAHLKAAKSLSDGKKYVIIVASRLGINNVEEIGGYIRFYRNGNCYVLSPIIERLGRKTAAACYARYPGVTYDTKTKEVTYDVHASTSQYVLRDIDEKTYSDEDGELVANATRDIPIVGEEDSGTPGKMPVTSVMDSDKAMYQPIVMNRSAPNNSWLKAGGITFNISDLAYNQFVGCNKQVQISDGKAAGSILAQIPYDPVSNEFANAYIQNLVLLHGRMTGDWMVKITCPGNPGMQCSIGVAWVPSKIAGETIQIDQATKYAFFTTGVSSEWSHTIVMTDARQSSFYRTIQRDSKKTTVTTDDMPHVVVYCETPATSVFTEKKSTFLTFFSKLCDEKDLLFNPSIKPFVLADPQASVKFDATKGYTLNF</sequence>
<evidence type="ECO:0000259" key="12">
    <source>
        <dbReference type="PROSITE" id="PS50137"/>
    </source>
</evidence>
<dbReference type="Gene3D" id="3.30.160.20">
    <property type="match status" value="1"/>
</dbReference>
<keyword evidence="11" id="KW-0694">RNA-binding</keyword>
<dbReference type="GO" id="GO:0039694">
    <property type="term" value="P:viral RNA genome replication"/>
    <property type="evidence" value="ECO:0007669"/>
    <property type="project" value="InterPro"/>
</dbReference>
<dbReference type="SMART" id="SM00358">
    <property type="entry name" value="DSRM"/>
    <property type="match status" value="1"/>
</dbReference>
<dbReference type="GO" id="GO:0004386">
    <property type="term" value="F:helicase activity"/>
    <property type="evidence" value="ECO:0007669"/>
    <property type="project" value="UniProtKB-KW"/>
</dbReference>
<dbReference type="Pfam" id="PF00680">
    <property type="entry name" value="RdRP_1"/>
    <property type="match status" value="1"/>
</dbReference>
<dbReference type="SUPFAM" id="SSF88633">
    <property type="entry name" value="Positive stranded ssRNA viruses"/>
    <property type="match status" value="1"/>
</dbReference>
<feature type="domain" description="DRBM" evidence="12">
    <location>
        <begin position="995"/>
        <end position="1052"/>
    </location>
</feature>
<evidence type="ECO:0000259" key="13">
    <source>
        <dbReference type="PROSITE" id="PS50507"/>
    </source>
</evidence>
<dbReference type="InterPro" id="IPR029053">
    <property type="entry name" value="Viral_coat"/>
</dbReference>
<name>A0A6M3YPJ7_9VIRU</name>
<evidence type="ECO:0000256" key="10">
    <source>
        <dbReference type="ARBA" id="ARBA00022953"/>
    </source>
</evidence>
<dbReference type="GO" id="GO:0004197">
    <property type="term" value="F:cysteine-type endopeptidase activity"/>
    <property type="evidence" value="ECO:0007669"/>
    <property type="project" value="InterPro"/>
</dbReference>
<dbReference type="GO" id="GO:0003968">
    <property type="term" value="F:RNA-directed RNA polymerase activity"/>
    <property type="evidence" value="ECO:0007669"/>
    <property type="project" value="InterPro"/>
</dbReference>
<keyword evidence="2" id="KW-0645">Protease</keyword>
<dbReference type="CDD" id="cd00048">
    <property type="entry name" value="DSRM_SF"/>
    <property type="match status" value="1"/>
</dbReference>
<evidence type="ECO:0000256" key="4">
    <source>
        <dbReference type="ARBA" id="ARBA00022695"/>
    </source>
</evidence>
<dbReference type="Gene3D" id="3.30.70.270">
    <property type="match status" value="1"/>
</dbReference>
<evidence type="ECO:0000256" key="6">
    <source>
        <dbReference type="ARBA" id="ARBA00022806"/>
    </source>
</evidence>
<evidence type="ECO:0000256" key="7">
    <source>
        <dbReference type="ARBA" id="ARBA00022807"/>
    </source>
</evidence>
<dbReference type="InterPro" id="IPR043502">
    <property type="entry name" value="DNA/RNA_pol_sf"/>
</dbReference>
<evidence type="ECO:0008006" key="16">
    <source>
        <dbReference type="Google" id="ProtNLM"/>
    </source>
</evidence>
<dbReference type="PROSITE" id="PS50137">
    <property type="entry name" value="DS_RBD"/>
    <property type="match status" value="1"/>
</dbReference>
<evidence type="ECO:0000256" key="2">
    <source>
        <dbReference type="ARBA" id="ARBA00022670"/>
    </source>
</evidence>
<dbReference type="GO" id="GO:0005524">
    <property type="term" value="F:ATP binding"/>
    <property type="evidence" value="ECO:0007669"/>
    <property type="project" value="UniProtKB-KW"/>
</dbReference>
<feature type="domain" description="Peptidase C3" evidence="14">
    <location>
        <begin position="127"/>
        <end position="324"/>
    </location>
</feature>
<evidence type="ECO:0000256" key="8">
    <source>
        <dbReference type="ARBA" id="ARBA00022840"/>
    </source>
</evidence>
<accession>A0A6M3YPJ7</accession>
<evidence type="ECO:0000256" key="11">
    <source>
        <dbReference type="PROSITE-ProRule" id="PRU00266"/>
    </source>
</evidence>
<comment type="subcellular location">
    <subcellularLocation>
        <location evidence="1">Virion</location>
    </subcellularLocation>
</comment>
<dbReference type="SUPFAM" id="SSF54768">
    <property type="entry name" value="dsRNA-binding domain-like"/>
    <property type="match status" value="1"/>
</dbReference>
<keyword evidence="7" id="KW-0788">Thiol protease</keyword>
<keyword evidence="4" id="KW-0548">Nucleotidyltransferase</keyword>
<dbReference type="InterPro" id="IPR001205">
    <property type="entry name" value="RNA-dir_pol_C"/>
</dbReference>
<dbReference type="InterPro" id="IPR044067">
    <property type="entry name" value="PCV_3C_PRO"/>
</dbReference>
<dbReference type="PROSITE" id="PS51874">
    <property type="entry name" value="PCV_3C_PRO"/>
    <property type="match status" value="1"/>
</dbReference>
<dbReference type="PROSITE" id="PS50507">
    <property type="entry name" value="RDRP_SSRNA_POS"/>
    <property type="match status" value="1"/>
</dbReference>
<keyword evidence="6" id="KW-0347">Helicase</keyword>